<dbReference type="EMBL" id="JARRTL010000030">
    <property type="protein sequence ID" value="MEC0487339.1"/>
    <property type="molecule type" value="Genomic_DNA"/>
</dbReference>
<dbReference type="Proteomes" id="UP001341297">
    <property type="component" value="Unassembled WGS sequence"/>
</dbReference>
<gene>
    <name evidence="1" type="ORF">P8828_21535</name>
</gene>
<reference evidence="1 2" key="1">
    <citation type="submission" date="2023-03" db="EMBL/GenBank/DDBJ databases">
        <title>Agriculturally important microbes genome sequencing.</title>
        <authorList>
            <person name="Dunlap C."/>
        </authorList>
    </citation>
    <scope>NUCLEOTIDE SEQUENCE [LARGE SCALE GENOMIC DNA]</scope>
    <source>
        <strain evidence="1 2">CBP-3203</strain>
    </source>
</reference>
<sequence length="112" mass="12503">MQRRFRNTTSKLVIVGDSDRGKGKTTLLLRLSQENGIPVIVGVNTIIYESRLAREKGINCTIFSVNDLKGKTFPNGVYLDCTVSKEQLQQIKRQGIEIKGGFHHDDVLSSLV</sequence>
<evidence type="ECO:0000313" key="2">
    <source>
        <dbReference type="Proteomes" id="UP001341297"/>
    </source>
</evidence>
<proteinExistence type="predicted"/>
<keyword evidence="2" id="KW-1185">Reference proteome</keyword>
<name>A0ABU6H9W1_9BACI</name>
<organism evidence="1 2">
    <name type="scientific">Bacillus glycinifermentans</name>
    <dbReference type="NCBI Taxonomy" id="1664069"/>
    <lineage>
        <taxon>Bacteria</taxon>
        <taxon>Bacillati</taxon>
        <taxon>Bacillota</taxon>
        <taxon>Bacilli</taxon>
        <taxon>Bacillales</taxon>
        <taxon>Bacillaceae</taxon>
        <taxon>Bacillus</taxon>
    </lineage>
</organism>
<protein>
    <submittedName>
        <fullName evidence="1">Uncharacterized protein</fullName>
    </submittedName>
</protein>
<accession>A0ABU6H9W1</accession>
<dbReference type="RefSeq" id="WP_241494769.1">
    <property type="nucleotide sequence ID" value="NZ_JARRTL010000030.1"/>
</dbReference>
<evidence type="ECO:0000313" key="1">
    <source>
        <dbReference type="EMBL" id="MEC0487339.1"/>
    </source>
</evidence>
<comment type="caution">
    <text evidence="1">The sequence shown here is derived from an EMBL/GenBank/DDBJ whole genome shotgun (WGS) entry which is preliminary data.</text>
</comment>